<dbReference type="RefSeq" id="WP_091587760.1">
    <property type="nucleotide sequence ID" value="NZ_JBHRWG010000002.1"/>
</dbReference>
<dbReference type="GO" id="GO:0140359">
    <property type="term" value="F:ABC-type transporter activity"/>
    <property type="evidence" value="ECO:0007669"/>
    <property type="project" value="InterPro"/>
</dbReference>
<feature type="transmembrane region" description="Helical" evidence="1">
    <location>
        <begin position="295"/>
        <end position="318"/>
    </location>
</feature>
<feature type="transmembrane region" description="Helical" evidence="1">
    <location>
        <begin position="160"/>
        <end position="181"/>
    </location>
</feature>
<organism evidence="2 3">
    <name type="scientific">Micromonospora krabiensis</name>
    <dbReference type="NCBI Taxonomy" id="307121"/>
    <lineage>
        <taxon>Bacteria</taxon>
        <taxon>Bacillati</taxon>
        <taxon>Actinomycetota</taxon>
        <taxon>Actinomycetes</taxon>
        <taxon>Micromonosporales</taxon>
        <taxon>Micromonosporaceae</taxon>
        <taxon>Micromonospora</taxon>
    </lineage>
</organism>
<evidence type="ECO:0000313" key="2">
    <source>
        <dbReference type="EMBL" id="SBV24831.1"/>
    </source>
</evidence>
<feature type="transmembrane region" description="Helical" evidence="1">
    <location>
        <begin position="114"/>
        <end position="140"/>
    </location>
</feature>
<keyword evidence="1" id="KW-0472">Membrane</keyword>
<keyword evidence="3" id="KW-1185">Reference proteome</keyword>
<keyword evidence="1" id="KW-1133">Transmembrane helix</keyword>
<dbReference type="Pfam" id="PF12679">
    <property type="entry name" value="ABC2_membrane_2"/>
    <property type="match status" value="1"/>
</dbReference>
<protein>
    <submittedName>
        <fullName evidence="2">ABC-2 family transporter protein</fullName>
    </submittedName>
</protein>
<dbReference type="AlphaFoldDB" id="A0A1C3MWZ2"/>
<name>A0A1C3MWZ2_9ACTN</name>
<dbReference type="OrthoDB" id="3579673at2"/>
<sequence>MTWLIWRQHRTEVCVLGLLVGVFGIALIALGTQAHDLFPGGPARCAGEAGINDACAASFRRLDEEYGYVENLLAAFYLVPVVIGAFLGAPLLARELEDGTWQLAWTQAVPRMRWLAAKLAALAGVTVTLTGMFTAVLTWFRQPFDAWEGRFQYDAFDLEGLVPVAYALFAFGVATAAGAILRRSLPAFGVAFGAFLAARMSVALLARPAYATPLTSMEPVPVGGSKDHAGHRSVPSNASWMIERGYADATGRRLSWTEYYELEGAANRAGTNLNQFLHARGVQQFGVYHPADRFWTFQIIEAALFVAVAAVLIGVVVWRVRRRMV</sequence>
<keyword evidence="1" id="KW-0812">Transmembrane</keyword>
<dbReference type="Proteomes" id="UP000199393">
    <property type="component" value="Chromosome I"/>
</dbReference>
<gene>
    <name evidence="2" type="ORF">GA0070620_0272</name>
</gene>
<dbReference type="GO" id="GO:0005886">
    <property type="term" value="C:plasma membrane"/>
    <property type="evidence" value="ECO:0007669"/>
    <property type="project" value="UniProtKB-SubCell"/>
</dbReference>
<feature type="transmembrane region" description="Helical" evidence="1">
    <location>
        <begin position="72"/>
        <end position="93"/>
    </location>
</feature>
<feature type="transmembrane region" description="Helical" evidence="1">
    <location>
        <begin position="12"/>
        <end position="32"/>
    </location>
</feature>
<dbReference type="PATRIC" id="fig|307121.4.peg.292"/>
<dbReference type="STRING" id="307121.GA0070620_0272"/>
<reference evidence="3" key="1">
    <citation type="submission" date="2016-06" db="EMBL/GenBank/DDBJ databases">
        <authorList>
            <person name="Varghese N."/>
        </authorList>
    </citation>
    <scope>NUCLEOTIDE SEQUENCE [LARGE SCALE GENOMIC DNA]</scope>
    <source>
        <strain evidence="3">DSM 45344</strain>
    </source>
</reference>
<evidence type="ECO:0000256" key="1">
    <source>
        <dbReference type="SAM" id="Phobius"/>
    </source>
</evidence>
<accession>A0A1C3MWZ2</accession>
<dbReference type="EMBL" id="LT598496">
    <property type="protein sequence ID" value="SBV24831.1"/>
    <property type="molecule type" value="Genomic_DNA"/>
</dbReference>
<feature type="transmembrane region" description="Helical" evidence="1">
    <location>
        <begin position="188"/>
        <end position="210"/>
    </location>
</feature>
<proteinExistence type="predicted"/>
<evidence type="ECO:0000313" key="3">
    <source>
        <dbReference type="Proteomes" id="UP000199393"/>
    </source>
</evidence>